<keyword evidence="4 6" id="KW-1133">Transmembrane helix</keyword>
<dbReference type="PANTHER" id="PTHR30250:SF11">
    <property type="entry name" value="O-ANTIGEN TRANSPORTER-RELATED"/>
    <property type="match status" value="1"/>
</dbReference>
<proteinExistence type="predicted"/>
<dbReference type="Pfam" id="PF01943">
    <property type="entry name" value="Polysacc_synt"/>
    <property type="match status" value="1"/>
</dbReference>
<feature type="transmembrane region" description="Helical" evidence="6">
    <location>
        <begin position="285"/>
        <end position="306"/>
    </location>
</feature>
<dbReference type="RefSeq" id="WP_148894150.1">
    <property type="nucleotide sequence ID" value="NZ_VNIB01000001.1"/>
</dbReference>
<feature type="transmembrane region" description="Helical" evidence="6">
    <location>
        <begin position="202"/>
        <end position="225"/>
    </location>
</feature>
<feature type="transmembrane region" description="Helical" evidence="6">
    <location>
        <begin position="434"/>
        <end position="452"/>
    </location>
</feature>
<sequence length="459" mass="50510">MKGKLSIEISAQVASRIVCSVLGLVLITQLSRYVSVEDFGVYTLSFTVLAFFSPVVEIGLNTIAIREIARTPEKGPAIFSSVIAVKLLMAVLAFGGAVSFALWLGNDARQQTVIILTSLGLFNLVLGTLDILLIVSHRMLVWAGIQIVAGLVGLSGVMAMIWAGLGLPVIVLVQVGSLFVVYALAFLYLRREMNLGLPDRRMVFYLVRESLPQGISGVITAYYFNVDMVMVAKMVGTEGVAFYGAAYRLLNLMCFVPHAIMMTFMPILTRALATEKEDFSKLFRYVFHLMLFLALPIALWVGWFAEDIITLIYSSTYQPAAAALRILVWAGVGVFLSHLSGYALVILGRQKTGMIISATTLALNVALNFWLIKTWGFLGAACATVICEMFVIFAGYGFCYHYQRVVPFSQKLVRSFVASIVMLVVLVVGRGHFYVTSMVAVVLISAGFFWTLREKERLS</sequence>
<reference evidence="7 8" key="1">
    <citation type="submission" date="2019-07" db="EMBL/GenBank/DDBJ databases">
        <title>Genomic Encyclopedia of Type Strains, Phase IV (KMG-IV): sequencing the most valuable type-strain genomes for metagenomic binning, comparative biology and taxonomic classification.</title>
        <authorList>
            <person name="Goeker M."/>
        </authorList>
    </citation>
    <scope>NUCLEOTIDE SEQUENCE [LARGE SCALE GENOMIC DNA]</scope>
    <source>
        <strain evidence="7 8">SS015</strain>
    </source>
</reference>
<feature type="transmembrane region" description="Helical" evidence="6">
    <location>
        <begin position="111"/>
        <end position="133"/>
    </location>
</feature>
<comment type="caution">
    <text evidence="7">The sequence shown here is derived from an EMBL/GenBank/DDBJ whole genome shotgun (WGS) entry which is preliminary data.</text>
</comment>
<feature type="transmembrane region" description="Helical" evidence="6">
    <location>
        <begin position="354"/>
        <end position="372"/>
    </location>
</feature>
<feature type="transmembrane region" description="Helical" evidence="6">
    <location>
        <begin position="326"/>
        <end position="347"/>
    </location>
</feature>
<keyword evidence="3 6" id="KW-0812">Transmembrane</keyword>
<evidence type="ECO:0000313" key="7">
    <source>
        <dbReference type="EMBL" id="TYO99951.1"/>
    </source>
</evidence>
<evidence type="ECO:0000256" key="2">
    <source>
        <dbReference type="ARBA" id="ARBA00022475"/>
    </source>
</evidence>
<dbReference type="AlphaFoldDB" id="A0A5D3WN06"/>
<feature type="transmembrane region" description="Helical" evidence="6">
    <location>
        <begin position="7"/>
        <end position="27"/>
    </location>
</feature>
<accession>A0A5D3WN06</accession>
<keyword evidence="2" id="KW-1003">Cell membrane</keyword>
<evidence type="ECO:0000256" key="1">
    <source>
        <dbReference type="ARBA" id="ARBA00004651"/>
    </source>
</evidence>
<feature type="transmembrane region" description="Helical" evidence="6">
    <location>
        <begin position="169"/>
        <end position="190"/>
    </location>
</feature>
<dbReference type="InterPro" id="IPR002797">
    <property type="entry name" value="Polysacc_synth"/>
</dbReference>
<dbReference type="Proteomes" id="UP000324159">
    <property type="component" value="Unassembled WGS sequence"/>
</dbReference>
<feature type="transmembrane region" description="Helical" evidence="6">
    <location>
        <begin position="140"/>
        <end position="163"/>
    </location>
</feature>
<evidence type="ECO:0000256" key="4">
    <source>
        <dbReference type="ARBA" id="ARBA00022989"/>
    </source>
</evidence>
<comment type="subcellular location">
    <subcellularLocation>
        <location evidence="1">Cell membrane</location>
        <topology evidence="1">Multi-pass membrane protein</topology>
    </subcellularLocation>
</comment>
<dbReference type="EMBL" id="VNIB01000001">
    <property type="protein sequence ID" value="TYO99951.1"/>
    <property type="molecule type" value="Genomic_DNA"/>
</dbReference>
<evidence type="ECO:0000313" key="8">
    <source>
        <dbReference type="Proteomes" id="UP000324159"/>
    </source>
</evidence>
<evidence type="ECO:0000256" key="5">
    <source>
        <dbReference type="ARBA" id="ARBA00023136"/>
    </source>
</evidence>
<gene>
    <name evidence="7" type="ORF">EDC39_101111</name>
</gene>
<evidence type="ECO:0000256" key="6">
    <source>
        <dbReference type="SAM" id="Phobius"/>
    </source>
</evidence>
<name>A0A5D3WN06_9BACT</name>
<dbReference type="InterPro" id="IPR050833">
    <property type="entry name" value="Poly_Biosynth_Transport"/>
</dbReference>
<keyword evidence="8" id="KW-1185">Reference proteome</keyword>
<feature type="transmembrane region" description="Helical" evidence="6">
    <location>
        <begin position="39"/>
        <end position="65"/>
    </location>
</feature>
<feature type="transmembrane region" description="Helical" evidence="6">
    <location>
        <begin position="412"/>
        <end position="428"/>
    </location>
</feature>
<feature type="transmembrane region" description="Helical" evidence="6">
    <location>
        <begin position="378"/>
        <end position="400"/>
    </location>
</feature>
<dbReference type="PANTHER" id="PTHR30250">
    <property type="entry name" value="PST FAMILY PREDICTED COLANIC ACID TRANSPORTER"/>
    <property type="match status" value="1"/>
</dbReference>
<evidence type="ECO:0000256" key="3">
    <source>
        <dbReference type="ARBA" id="ARBA00022692"/>
    </source>
</evidence>
<dbReference type="OrthoDB" id="5240734at2"/>
<dbReference type="CDD" id="cd13128">
    <property type="entry name" value="MATE_Wzx_like"/>
    <property type="match status" value="1"/>
</dbReference>
<protein>
    <submittedName>
        <fullName evidence="7">O-antigen/teichoic acid export membrane protein</fullName>
    </submittedName>
</protein>
<feature type="transmembrane region" description="Helical" evidence="6">
    <location>
        <begin position="77"/>
        <end position="105"/>
    </location>
</feature>
<organism evidence="7 8">
    <name type="scientific">Geothermobacter ehrlichii</name>
    <dbReference type="NCBI Taxonomy" id="213224"/>
    <lineage>
        <taxon>Bacteria</taxon>
        <taxon>Pseudomonadati</taxon>
        <taxon>Thermodesulfobacteriota</taxon>
        <taxon>Desulfuromonadia</taxon>
        <taxon>Desulfuromonadales</taxon>
        <taxon>Geothermobacteraceae</taxon>
        <taxon>Geothermobacter</taxon>
    </lineage>
</organism>
<keyword evidence="5 6" id="KW-0472">Membrane</keyword>
<dbReference type="GO" id="GO:0005886">
    <property type="term" value="C:plasma membrane"/>
    <property type="evidence" value="ECO:0007669"/>
    <property type="project" value="UniProtKB-SubCell"/>
</dbReference>
<feature type="transmembrane region" description="Helical" evidence="6">
    <location>
        <begin position="245"/>
        <end position="273"/>
    </location>
</feature>